<proteinExistence type="predicted"/>
<evidence type="ECO:0000313" key="2">
    <source>
        <dbReference type="Proteomes" id="UP000232638"/>
    </source>
</evidence>
<name>A0A2K8UA74_9GAMM</name>
<organism evidence="1 2">
    <name type="scientific">Candidatus Thiodictyon syntrophicum</name>
    <dbReference type="NCBI Taxonomy" id="1166950"/>
    <lineage>
        <taxon>Bacteria</taxon>
        <taxon>Pseudomonadati</taxon>
        <taxon>Pseudomonadota</taxon>
        <taxon>Gammaproteobacteria</taxon>
        <taxon>Chromatiales</taxon>
        <taxon>Chromatiaceae</taxon>
        <taxon>Thiodictyon</taxon>
    </lineage>
</organism>
<dbReference type="RefSeq" id="WP_100920178.1">
    <property type="nucleotide sequence ID" value="NZ_CP020370.1"/>
</dbReference>
<gene>
    <name evidence="1" type="ORF">THSYN_16855</name>
</gene>
<dbReference type="EMBL" id="CP020370">
    <property type="protein sequence ID" value="AUB82447.1"/>
    <property type="molecule type" value="Genomic_DNA"/>
</dbReference>
<dbReference type="OrthoDB" id="5917490at2"/>
<protein>
    <submittedName>
        <fullName evidence="1">Uncharacterized protein</fullName>
    </submittedName>
</protein>
<dbReference type="Proteomes" id="UP000232638">
    <property type="component" value="Chromosome"/>
</dbReference>
<evidence type="ECO:0000313" key="1">
    <source>
        <dbReference type="EMBL" id="AUB82447.1"/>
    </source>
</evidence>
<dbReference type="KEGG" id="tsy:THSYN_16855"/>
<sequence>MVNRLLWALLIALAVAVLVVVAVKLRPLLTPEPVLLAVPDPDCDLRAGPCTGRFAGGGEVTLDLEPRGIPPARPLVLRVLIRDLVVSAVALDLTGTDMDMGYNRRILEADGPGRFRGEGMLPVCVRTRMTWEARVLLTTPAGLLAAPFRFTTWR</sequence>
<reference evidence="1 2" key="1">
    <citation type="submission" date="2017-03" db="EMBL/GenBank/DDBJ databases">
        <title>Complete genome sequence of Candidatus 'Thiodictyon syntrophicum' sp. nov. strain Cad16T, a photolithoautotroph purple sulfur bacterium isolated from an alpine meromictic lake.</title>
        <authorList>
            <person name="Luedin S.M."/>
            <person name="Pothier J.F."/>
            <person name="Danza F."/>
            <person name="Storelli N."/>
            <person name="Wittwer M."/>
            <person name="Tonolla M."/>
        </authorList>
    </citation>
    <scope>NUCLEOTIDE SEQUENCE [LARGE SCALE GENOMIC DNA]</scope>
    <source>
        <strain evidence="1 2">Cad16T</strain>
    </source>
</reference>
<keyword evidence="2" id="KW-1185">Reference proteome</keyword>
<dbReference type="AlphaFoldDB" id="A0A2K8UA74"/>
<accession>A0A2K8UA74</accession>